<dbReference type="HOGENOM" id="CLU_1902908_0_0_9"/>
<name>V2ZB49_9FIRM</name>
<sequence>MINMVLLGSLAVIDFKKKEIHIFILLPVIVVWLGISIWNNNVDFFGIISAVFLVSVSLVTKQAFGMADAIVLSLIGIENGVMYMMIIFFISDLLFLAFAVIKFGLRQRHKELPFIPFIFTAFILAKILLREKI</sequence>
<feature type="transmembrane region" description="Helical" evidence="1">
    <location>
        <begin position="44"/>
        <end position="60"/>
    </location>
</feature>
<evidence type="ECO:0000259" key="2">
    <source>
        <dbReference type="Pfam" id="PF01478"/>
    </source>
</evidence>
<protein>
    <submittedName>
        <fullName evidence="3">Peptidase, A24 family</fullName>
    </submittedName>
</protein>
<feature type="domain" description="Prepilin type IV endopeptidase peptidase" evidence="2">
    <location>
        <begin position="2"/>
        <end position="99"/>
    </location>
</feature>
<dbReference type="OrthoDB" id="2067602at2"/>
<dbReference type="RefSeq" id="WP_023353375.1">
    <property type="nucleotide sequence ID" value="NZ_KI535366.1"/>
</dbReference>
<evidence type="ECO:0000313" key="4">
    <source>
        <dbReference type="Proteomes" id="UP000018227"/>
    </source>
</evidence>
<comment type="caution">
    <text evidence="3">The sequence shown here is derived from an EMBL/GenBank/DDBJ whole genome shotgun (WGS) entry which is preliminary data.</text>
</comment>
<dbReference type="Pfam" id="PF01478">
    <property type="entry name" value="Peptidase_A24"/>
    <property type="match status" value="1"/>
</dbReference>
<dbReference type="Proteomes" id="UP000018227">
    <property type="component" value="Unassembled WGS sequence"/>
</dbReference>
<evidence type="ECO:0000313" key="3">
    <source>
        <dbReference type="EMBL" id="ESL04135.1"/>
    </source>
</evidence>
<keyword evidence="1" id="KW-0812">Transmembrane</keyword>
<feature type="transmembrane region" description="Helical" evidence="1">
    <location>
        <begin position="81"/>
        <end position="101"/>
    </location>
</feature>
<gene>
    <name evidence="3" type="ORF">GCWU0000282_000482</name>
</gene>
<dbReference type="InterPro" id="IPR000045">
    <property type="entry name" value="Prepilin_IV_endopep_pep"/>
</dbReference>
<dbReference type="GO" id="GO:0016020">
    <property type="term" value="C:membrane"/>
    <property type="evidence" value="ECO:0007669"/>
    <property type="project" value="InterPro"/>
</dbReference>
<feature type="transmembrane region" description="Helical" evidence="1">
    <location>
        <begin position="20"/>
        <end position="38"/>
    </location>
</feature>
<accession>V2ZB49</accession>
<keyword evidence="4" id="KW-1185">Reference proteome</keyword>
<organism evidence="3 4">
    <name type="scientific">Catonella morbi ATCC 51271</name>
    <dbReference type="NCBI Taxonomy" id="592026"/>
    <lineage>
        <taxon>Bacteria</taxon>
        <taxon>Bacillati</taxon>
        <taxon>Bacillota</taxon>
        <taxon>Clostridia</taxon>
        <taxon>Lachnospirales</taxon>
        <taxon>Lachnospiraceae</taxon>
        <taxon>Catonella</taxon>
    </lineage>
</organism>
<feature type="transmembrane region" description="Helical" evidence="1">
    <location>
        <begin position="113"/>
        <end position="129"/>
    </location>
</feature>
<evidence type="ECO:0000256" key="1">
    <source>
        <dbReference type="SAM" id="Phobius"/>
    </source>
</evidence>
<keyword evidence="1" id="KW-1133">Transmembrane helix</keyword>
<dbReference type="STRING" id="592026.GCWU0000282_000482"/>
<proteinExistence type="predicted"/>
<reference evidence="3 4" key="1">
    <citation type="submission" date="2013-06" db="EMBL/GenBank/DDBJ databases">
        <authorList>
            <person name="Weinstock G."/>
            <person name="Sodergren E."/>
            <person name="Clifton S."/>
            <person name="Fulton L."/>
            <person name="Fulton B."/>
            <person name="Courtney L."/>
            <person name="Fronick C."/>
            <person name="Harrison M."/>
            <person name="Strong C."/>
            <person name="Farmer C."/>
            <person name="Delahaunty K."/>
            <person name="Markovic C."/>
            <person name="Hall O."/>
            <person name="Minx P."/>
            <person name="Tomlinson C."/>
            <person name="Mitreva M."/>
            <person name="Nelson J."/>
            <person name="Hou S."/>
            <person name="Wollam A."/>
            <person name="Pepin K.H."/>
            <person name="Johnson M."/>
            <person name="Bhonagiri V."/>
            <person name="Nash W.E."/>
            <person name="Warren W."/>
            <person name="Chinwalla A."/>
            <person name="Mardis E.R."/>
            <person name="Wilson R.K."/>
        </authorList>
    </citation>
    <scope>NUCLEOTIDE SEQUENCE [LARGE SCALE GENOMIC DNA]</scope>
    <source>
        <strain evidence="3 4">ATCC 51271</strain>
    </source>
</reference>
<dbReference type="GO" id="GO:0004190">
    <property type="term" value="F:aspartic-type endopeptidase activity"/>
    <property type="evidence" value="ECO:0007669"/>
    <property type="project" value="InterPro"/>
</dbReference>
<dbReference type="AlphaFoldDB" id="V2ZB49"/>
<dbReference type="Gene3D" id="1.20.120.1220">
    <property type="match status" value="1"/>
</dbReference>
<dbReference type="EMBL" id="ACIL03000005">
    <property type="protein sequence ID" value="ESL04135.1"/>
    <property type="molecule type" value="Genomic_DNA"/>
</dbReference>
<keyword evidence="1" id="KW-0472">Membrane</keyword>